<dbReference type="Proteomes" id="UP000279307">
    <property type="component" value="Chromosome 2"/>
</dbReference>
<name>A0A3L8E0L4_OOCBI</name>
<reference evidence="2" key="2">
    <citation type="submission" date="2018-07" db="EMBL/GenBank/DDBJ databases">
        <authorList>
            <person name="Mckenzie S.K."/>
            <person name="Kronauer D.J.C."/>
        </authorList>
    </citation>
    <scope>NUCLEOTIDE SEQUENCE</scope>
    <source>
        <strain evidence="2">Clonal line C1</strain>
    </source>
</reference>
<evidence type="ECO:0000313" key="2">
    <source>
        <dbReference type="EMBL" id="RLU26033.1"/>
    </source>
</evidence>
<gene>
    <name evidence="2" type="ORF">DMN91_002196</name>
    <name evidence="3" type="ORF">DMN91_002198</name>
</gene>
<evidence type="ECO:0000313" key="4">
    <source>
        <dbReference type="Proteomes" id="UP000279307"/>
    </source>
</evidence>
<dbReference type="InterPro" id="IPR032071">
    <property type="entry name" value="DUF4806"/>
</dbReference>
<evidence type="ECO:0000259" key="1">
    <source>
        <dbReference type="Pfam" id="PF16064"/>
    </source>
</evidence>
<dbReference type="EMBL" id="QOIP01000002">
    <property type="protein sequence ID" value="RLU26035.1"/>
    <property type="molecule type" value="Genomic_DNA"/>
</dbReference>
<protein>
    <recommendedName>
        <fullName evidence="1">DUF4806 domain-containing protein</fullName>
    </recommendedName>
</protein>
<dbReference type="PANTHER" id="PTHR34153">
    <property type="entry name" value="SI:CH211-262H13.3-RELATED-RELATED"/>
    <property type="match status" value="1"/>
</dbReference>
<dbReference type="AlphaFoldDB" id="A0A3L8E0L4"/>
<dbReference type="PANTHER" id="PTHR34153:SF2">
    <property type="entry name" value="SI:CH211-262H13.3-RELATED"/>
    <property type="match status" value="1"/>
</dbReference>
<dbReference type="EMBL" id="QOIP01000002">
    <property type="protein sequence ID" value="RLU26033.1"/>
    <property type="molecule type" value="Genomic_DNA"/>
</dbReference>
<proteinExistence type="predicted"/>
<sequence>MHSSTFSSNYDESCLIESPTSPYVETTSQRCSLRKVNPLQTSSNATSTTSEHNKSDVSYVIVTKLVSLEKSTNILISMIKQLMAHFRLTKPISVENVPQIPIDSHEDLDNLEKFLDVKENFEYMVNTLSISGGTTITQITRRIIAKLITNNYATNYNWAGRAPKRAFKSLKTKNLVVATVKAVESNAAINLIENSIKDWLKLSSVRLTLAEARALKRNISTASMD</sequence>
<dbReference type="Pfam" id="PF16064">
    <property type="entry name" value="DUF4806"/>
    <property type="match status" value="1"/>
</dbReference>
<dbReference type="OrthoDB" id="7551893at2759"/>
<organism evidence="2 4">
    <name type="scientific">Ooceraea biroi</name>
    <name type="common">Clonal raider ant</name>
    <name type="synonym">Cerapachys biroi</name>
    <dbReference type="NCBI Taxonomy" id="2015173"/>
    <lineage>
        <taxon>Eukaryota</taxon>
        <taxon>Metazoa</taxon>
        <taxon>Ecdysozoa</taxon>
        <taxon>Arthropoda</taxon>
        <taxon>Hexapoda</taxon>
        <taxon>Insecta</taxon>
        <taxon>Pterygota</taxon>
        <taxon>Neoptera</taxon>
        <taxon>Endopterygota</taxon>
        <taxon>Hymenoptera</taxon>
        <taxon>Apocrita</taxon>
        <taxon>Aculeata</taxon>
        <taxon>Formicoidea</taxon>
        <taxon>Formicidae</taxon>
        <taxon>Dorylinae</taxon>
        <taxon>Ooceraea</taxon>
    </lineage>
</organism>
<accession>A0A3L8E0L4</accession>
<feature type="domain" description="DUF4806" evidence="1">
    <location>
        <begin position="100"/>
        <end position="171"/>
    </location>
</feature>
<reference evidence="2 4" key="1">
    <citation type="journal article" date="2018" name="Genome Res.">
        <title>The genomic architecture and molecular evolution of ant odorant receptors.</title>
        <authorList>
            <person name="McKenzie S.K."/>
            <person name="Kronauer D.J.C."/>
        </authorList>
    </citation>
    <scope>NUCLEOTIDE SEQUENCE [LARGE SCALE GENOMIC DNA]</scope>
    <source>
        <strain evidence="2">Clonal line C1</strain>
    </source>
</reference>
<evidence type="ECO:0000313" key="3">
    <source>
        <dbReference type="EMBL" id="RLU26035.1"/>
    </source>
</evidence>
<comment type="caution">
    <text evidence="2">The sequence shown here is derived from an EMBL/GenBank/DDBJ whole genome shotgun (WGS) entry which is preliminary data.</text>
</comment>